<organism evidence="3 4">
    <name type="scientific">Rhizoctonia solani</name>
    <dbReference type="NCBI Taxonomy" id="456999"/>
    <lineage>
        <taxon>Eukaryota</taxon>
        <taxon>Fungi</taxon>
        <taxon>Dikarya</taxon>
        <taxon>Basidiomycota</taxon>
        <taxon>Agaricomycotina</taxon>
        <taxon>Agaricomycetes</taxon>
        <taxon>Cantharellales</taxon>
        <taxon>Ceratobasidiaceae</taxon>
        <taxon>Rhizoctonia</taxon>
    </lineage>
</organism>
<dbReference type="Pfam" id="PF07510">
    <property type="entry name" value="GmrSD_C"/>
    <property type="match status" value="1"/>
</dbReference>
<evidence type="ECO:0000313" key="4">
    <source>
        <dbReference type="Proteomes" id="UP000663846"/>
    </source>
</evidence>
<feature type="signal peptide" evidence="1">
    <location>
        <begin position="1"/>
        <end position="15"/>
    </location>
</feature>
<evidence type="ECO:0000313" key="3">
    <source>
        <dbReference type="EMBL" id="CAE6453000.1"/>
    </source>
</evidence>
<dbReference type="Proteomes" id="UP000663846">
    <property type="component" value="Unassembled WGS sequence"/>
</dbReference>
<keyword evidence="1" id="KW-0732">Signal</keyword>
<dbReference type="AlphaFoldDB" id="A0A8H3GK97"/>
<gene>
    <name evidence="3" type="ORF">RDB_LOCUS148249</name>
</gene>
<dbReference type="InterPro" id="IPR011089">
    <property type="entry name" value="GmrSD_C"/>
</dbReference>
<proteinExistence type="predicted"/>
<reference evidence="3" key="1">
    <citation type="submission" date="2021-01" db="EMBL/GenBank/DDBJ databases">
        <authorList>
            <person name="Kaushik A."/>
        </authorList>
    </citation>
    <scope>NUCLEOTIDE SEQUENCE</scope>
    <source>
        <strain evidence="3">AG1-1C</strain>
    </source>
</reference>
<dbReference type="PANTHER" id="PTHR24094">
    <property type="entry name" value="SECRETED PROTEIN"/>
    <property type="match status" value="1"/>
</dbReference>
<dbReference type="PANTHER" id="PTHR24094:SF15">
    <property type="entry name" value="AMP-DEPENDENT SYNTHETASE_LIGASE DOMAIN-CONTAINING PROTEIN-RELATED"/>
    <property type="match status" value="1"/>
</dbReference>
<feature type="chain" id="PRO_5034354171" description="GmrSD restriction endonucleases C-terminal domain-containing protein" evidence="1">
    <location>
        <begin position="16"/>
        <end position="213"/>
    </location>
</feature>
<sequence>MHFTYLTALATLASASPLNSNRTVERRAYLPEPIDAMTARQYLDELIVASPVTDIPYDRKRFQHWININGKCDTRGTILKRDAIDQVMMDSECRVVSGSWRSDYDGMLITNTHSRGLDIGHIVPLKEAWQTGAYNWTTTRRREFANDLIRPQLLSISAQSNRMKGYKNPLKWMPSFREFRCPYVRAWIQVKHYYGLTVDRNEKDALLKLISGC</sequence>
<evidence type="ECO:0000259" key="2">
    <source>
        <dbReference type="Pfam" id="PF07510"/>
    </source>
</evidence>
<comment type="caution">
    <text evidence="3">The sequence shown here is derived from an EMBL/GenBank/DDBJ whole genome shotgun (WGS) entry which is preliminary data.</text>
</comment>
<name>A0A8H3GK97_9AGAM</name>
<feature type="domain" description="GmrSD restriction endonucleases C-terminal" evidence="2">
    <location>
        <begin position="95"/>
        <end position="208"/>
    </location>
</feature>
<accession>A0A8H3GK97</accession>
<evidence type="ECO:0000256" key="1">
    <source>
        <dbReference type="SAM" id="SignalP"/>
    </source>
</evidence>
<protein>
    <recommendedName>
        <fullName evidence="2">GmrSD restriction endonucleases C-terminal domain-containing protein</fullName>
    </recommendedName>
</protein>
<dbReference type="EMBL" id="CAJMWS010000588">
    <property type="protein sequence ID" value="CAE6453000.1"/>
    <property type="molecule type" value="Genomic_DNA"/>
</dbReference>